<dbReference type="InterPro" id="IPR016159">
    <property type="entry name" value="Cullin_repeat-like_dom_sf"/>
</dbReference>
<dbReference type="SMART" id="SM00884">
    <property type="entry name" value="Cullin_Nedd8"/>
    <property type="match status" value="1"/>
</dbReference>
<name>A0ABR2W6W3_9FUNG</name>
<comment type="caution">
    <text evidence="7">The sequence shown here is derived from an EMBL/GenBank/DDBJ whole genome shotgun (WGS) entry which is preliminary data.</text>
</comment>
<dbReference type="SMART" id="SM00182">
    <property type="entry name" value="CULLIN"/>
    <property type="match status" value="1"/>
</dbReference>
<evidence type="ECO:0000256" key="1">
    <source>
        <dbReference type="ARBA" id="ARBA00006019"/>
    </source>
</evidence>
<dbReference type="SUPFAM" id="SSF75632">
    <property type="entry name" value="Cullin homology domain"/>
    <property type="match status" value="1"/>
</dbReference>
<dbReference type="PANTHER" id="PTHR11932">
    <property type="entry name" value="CULLIN"/>
    <property type="match status" value="1"/>
</dbReference>
<dbReference type="PROSITE" id="PS50069">
    <property type="entry name" value="CULLIN_2"/>
    <property type="match status" value="1"/>
</dbReference>
<dbReference type="InterPro" id="IPR001373">
    <property type="entry name" value="Cullin_N"/>
</dbReference>
<evidence type="ECO:0000256" key="4">
    <source>
        <dbReference type="RuleBase" id="RU003829"/>
    </source>
</evidence>
<dbReference type="Gene3D" id="1.20.1310.10">
    <property type="entry name" value="Cullin Repeats"/>
    <property type="match status" value="4"/>
</dbReference>
<keyword evidence="2" id="KW-0832">Ubl conjugation</keyword>
<feature type="domain" description="Cullin family profile" evidence="6">
    <location>
        <begin position="522"/>
        <end position="753"/>
    </location>
</feature>
<gene>
    <name evidence="7" type="ORF">K7432_002964</name>
</gene>
<dbReference type="InterPro" id="IPR019559">
    <property type="entry name" value="Cullin_neddylation_domain"/>
</dbReference>
<proteinExistence type="inferred from homology"/>
<dbReference type="Gene3D" id="3.30.230.130">
    <property type="entry name" value="Cullin, Chain C, Domain 2"/>
    <property type="match status" value="1"/>
</dbReference>
<dbReference type="Pfam" id="PF00888">
    <property type="entry name" value="Cullin"/>
    <property type="match status" value="1"/>
</dbReference>
<dbReference type="InterPro" id="IPR045093">
    <property type="entry name" value="Cullin"/>
</dbReference>
<feature type="compositionally biased region" description="Polar residues" evidence="5">
    <location>
        <begin position="131"/>
        <end position="150"/>
    </location>
</feature>
<evidence type="ECO:0000256" key="2">
    <source>
        <dbReference type="ARBA" id="ARBA00022843"/>
    </source>
</evidence>
<evidence type="ECO:0000256" key="3">
    <source>
        <dbReference type="PROSITE-ProRule" id="PRU00330"/>
    </source>
</evidence>
<comment type="similarity">
    <text evidence="1 3 4">Belongs to the cullin family.</text>
</comment>
<dbReference type="SUPFAM" id="SSF46785">
    <property type="entry name" value="Winged helix' DNA-binding domain"/>
    <property type="match status" value="1"/>
</dbReference>
<feature type="region of interest" description="Disordered" evidence="5">
    <location>
        <begin position="1"/>
        <end position="41"/>
    </location>
</feature>
<dbReference type="InterPro" id="IPR016157">
    <property type="entry name" value="Cullin_CS"/>
</dbReference>
<dbReference type="Proteomes" id="UP001479436">
    <property type="component" value="Unassembled WGS sequence"/>
</dbReference>
<dbReference type="InterPro" id="IPR036388">
    <property type="entry name" value="WH-like_DNA-bd_sf"/>
</dbReference>
<organism evidence="7 8">
    <name type="scientific">Basidiobolus ranarum</name>
    <dbReference type="NCBI Taxonomy" id="34480"/>
    <lineage>
        <taxon>Eukaryota</taxon>
        <taxon>Fungi</taxon>
        <taxon>Fungi incertae sedis</taxon>
        <taxon>Zoopagomycota</taxon>
        <taxon>Entomophthoromycotina</taxon>
        <taxon>Basidiobolomycetes</taxon>
        <taxon>Basidiobolales</taxon>
        <taxon>Basidiobolaceae</taxon>
        <taxon>Basidiobolus</taxon>
    </lineage>
</organism>
<dbReference type="InterPro" id="IPR036390">
    <property type="entry name" value="WH_DNA-bd_sf"/>
</dbReference>
<dbReference type="SUPFAM" id="SSF74788">
    <property type="entry name" value="Cullin repeat-like"/>
    <property type="match status" value="1"/>
</dbReference>
<evidence type="ECO:0000313" key="8">
    <source>
        <dbReference type="Proteomes" id="UP001479436"/>
    </source>
</evidence>
<dbReference type="PROSITE" id="PS01256">
    <property type="entry name" value="CULLIN_1"/>
    <property type="match status" value="1"/>
</dbReference>
<evidence type="ECO:0000259" key="6">
    <source>
        <dbReference type="PROSITE" id="PS50069"/>
    </source>
</evidence>
<evidence type="ECO:0000313" key="7">
    <source>
        <dbReference type="EMBL" id="KAK9722077.1"/>
    </source>
</evidence>
<feature type="compositionally biased region" description="Low complexity" evidence="5">
    <location>
        <begin position="85"/>
        <end position="106"/>
    </location>
</feature>
<keyword evidence="8" id="KW-1185">Reference proteome</keyword>
<dbReference type="InterPro" id="IPR016158">
    <property type="entry name" value="Cullin_homology"/>
</dbReference>
<feature type="region of interest" description="Disordered" evidence="5">
    <location>
        <begin position="131"/>
        <end position="151"/>
    </location>
</feature>
<reference evidence="7 8" key="1">
    <citation type="submission" date="2023-04" db="EMBL/GenBank/DDBJ databases">
        <title>Genome of Basidiobolus ranarum AG-B5.</title>
        <authorList>
            <person name="Stajich J.E."/>
            <person name="Carter-House D."/>
            <person name="Gryganskyi A."/>
        </authorList>
    </citation>
    <scope>NUCLEOTIDE SEQUENCE [LARGE SCALE GENOMIC DNA]</scope>
    <source>
        <strain evidence="7 8">AG-B5</strain>
    </source>
</reference>
<dbReference type="Pfam" id="PF10557">
    <property type="entry name" value="Cullin_Nedd8"/>
    <property type="match status" value="1"/>
</dbReference>
<dbReference type="Pfam" id="PF26557">
    <property type="entry name" value="Cullin_AB"/>
    <property type="match status" value="1"/>
</dbReference>
<dbReference type="InterPro" id="IPR059120">
    <property type="entry name" value="Cullin-like_AB"/>
</dbReference>
<feature type="compositionally biased region" description="Low complexity" evidence="5">
    <location>
        <begin position="9"/>
        <end position="41"/>
    </location>
</feature>
<feature type="region of interest" description="Disordered" evidence="5">
    <location>
        <begin position="69"/>
        <end position="114"/>
    </location>
</feature>
<evidence type="ECO:0000256" key="5">
    <source>
        <dbReference type="SAM" id="MobiDB-lite"/>
    </source>
</evidence>
<dbReference type="InterPro" id="IPR036317">
    <property type="entry name" value="Cullin_homology_sf"/>
</dbReference>
<sequence>MSFDKNNRSTRSSHSSRSNVGRTNRANINNNTPSPNNTTSLTRPLETAFETESNPLPKRQRTLAEMFTTNNNGQASSGKAREENSTFTFNPSNSSHPSGSSTQGGSFNFPNTNATSGFNSIKDNIFSTNNQQTSRKNIDQNGSFNSSNGSRIGLGKAPVKKLVIKSFKVKPKLPENYEADTWRKLKGAVNAIHESQPVPDSLEELYKACENLCHHKMANSLYRKLKAECETHVTEELAKLKNNITTNEVFLTAIDNCWKDHCRQMIMIRSIFLYLDRTYVLQTSGLSSLWDMGLDLFRDHVMESKEIRKKTLDGLLCLIEKERSGESINRAILKSLLRMFIDLGIYFNGFESAFLESTELFYRKESNTRVHALEVSRYLLYVEQKLQEEKDRTIHYLDKETRKPLIELIERELIANPVSLLLEKGFDSLVSNGQKEDLARLYSLLARVGHLDQLKTFYGVYVKKAGLEIVTDVSRDSTMVQDLLVFKMKLDDILTTSFLKNESFFNTLKESFESFINVRQNKPAEMIAKFVDAKLRTGNKTATDEELESILDNVLILFRFIQGKDVFEAFYKRDLAKRLLLNKSASFDAEKSMLSKLKTECGASFTSKLEGMFKDMDVSRDIMISFRQTQKYKELCKDIELNVSVLTQGYWPNYPPAEITLAEQMTEYQEVFKSFYLSKHHGRRLMWQPSLGHCVLKAHFPKGKKELAVSLYQAMVLLLFNGVDIETKMSFKEIFEATNIELKELERTLQSLACGKVRVLTKYPKGREVDEADNFSFNKDFTAPLFRIKVNAIQMKETVEENTNTTERVFQDRQYQVDAAIVRIMKTRKQLSHTLLMNELFEQLRFPVKASDLKKRIESLIDREYLERDKSDASVYNYLA</sequence>
<protein>
    <recommendedName>
        <fullName evidence="6">Cullin family profile domain-containing protein</fullName>
    </recommendedName>
</protein>
<accession>A0ABR2W6W3</accession>
<dbReference type="EMBL" id="JASJQH010006960">
    <property type="protein sequence ID" value="KAK9722077.1"/>
    <property type="molecule type" value="Genomic_DNA"/>
</dbReference>
<dbReference type="Gene3D" id="1.10.10.10">
    <property type="entry name" value="Winged helix-like DNA-binding domain superfamily/Winged helix DNA-binding domain"/>
    <property type="match status" value="1"/>
</dbReference>